<dbReference type="InterPro" id="IPR000504">
    <property type="entry name" value="RRM_dom"/>
</dbReference>
<accession>A0A9C7Q244</accession>
<proteinExistence type="predicted"/>
<dbReference type="EMBL" id="BQMJ01000058">
    <property type="protein sequence ID" value="GJQ14645.1"/>
    <property type="molecule type" value="Genomic_DNA"/>
</dbReference>
<reference evidence="9" key="2">
    <citation type="submission" date="2022-01" db="EMBL/GenBank/DDBJ databases">
        <authorList>
            <person name="Hirooka S."/>
            <person name="Miyagishima S.Y."/>
        </authorList>
    </citation>
    <scope>NUCLEOTIDE SEQUENCE</scope>
    <source>
        <strain evidence="9">NBRC 102759</strain>
    </source>
</reference>
<sequence>MMEEDRAEPYRGIVQSYKTCANLIDKRCLFINNLDRVTTEEELTSYFQSFGPVKRCLVVNDAVTGQCRGYGFVKFQRVEDAAKVLDLGQRLVFCGQRILVDYALRRTKTEKSDQQGEETPWVAPKSSKLLGLGKGKSLKRLLDSSYASNSQDIMKRTILIQPIVQVPWIEQLYELLNTLKGFCMCIGPIRGILHCIFSTWEIAKEHISYLQQSCQKWQANIDVAFAHVPITKRCTVVVRNLPFVTSEMELMNTFSKSGPVKVVRLPKNPQHPNLCVGYGFVEYFLPKDAENAINNLNGIEWKGRTIAIDYALSKDKYLQEKQSTAVIESNPKETSQEVDKDVNIIESSSLAYSDRKDDSDRRTVWIRNLPLGVDEFQVESCFEAFGKIEKCWIEKDKNTGQSNGLAYVRFTRQHSVVMCLKKANELSEEWEDPILQKKLRNSVLAKEVSSGGIRLDGRRLIVSHASKDNSQQNKEMKDAEARNLHLLEEGFIEPKSKLAKNYPETELQKRLALYEWKKQKVERNPNIVVSSTRLCVHQLPRAMTEKELRKLIQIVAKEEIANNHMNLSSRKLLKNAFILRDSNRKLKDGSFRSTCRGFVQFTDPLIAEKCLQRLNRDSDILGTFHDEWKGRRLIVEFALQDKRKLLALEKKKKKNKEEELQMKKKETSHLSLLKDSKQNSTIQTTHSKQKSLHRRKKMKLLK</sequence>
<evidence type="ECO:0000256" key="1">
    <source>
        <dbReference type="ARBA" id="ARBA00004123"/>
    </source>
</evidence>
<gene>
    <name evidence="9" type="ORF">GpartN1_g6436.t1</name>
</gene>
<dbReference type="OrthoDB" id="5304at2759"/>
<feature type="region of interest" description="Disordered" evidence="7">
    <location>
        <begin position="653"/>
        <end position="702"/>
    </location>
</feature>
<dbReference type="InterPro" id="IPR012677">
    <property type="entry name" value="Nucleotide-bd_a/b_plait_sf"/>
</dbReference>
<feature type="coiled-coil region" evidence="6">
    <location>
        <begin position="462"/>
        <end position="524"/>
    </location>
</feature>
<dbReference type="PROSITE" id="PS50102">
    <property type="entry name" value="RRM"/>
    <property type="match status" value="4"/>
</dbReference>
<keyword evidence="6" id="KW-0175">Coiled coil</keyword>
<dbReference type="PANTHER" id="PTHR48039:SF5">
    <property type="entry name" value="RNA-BINDING PROTEIN 28"/>
    <property type="match status" value="1"/>
</dbReference>
<comment type="caution">
    <text evidence="9">The sequence shown here is derived from an EMBL/GenBank/DDBJ whole genome shotgun (WGS) entry which is preliminary data.</text>
</comment>
<evidence type="ECO:0000256" key="3">
    <source>
        <dbReference type="ARBA" id="ARBA00022884"/>
    </source>
</evidence>
<keyword evidence="2" id="KW-0677">Repeat</keyword>
<dbReference type="SUPFAM" id="SSF54928">
    <property type="entry name" value="RNA-binding domain, RBD"/>
    <property type="match status" value="4"/>
</dbReference>
<dbReference type="GO" id="GO:0005634">
    <property type="term" value="C:nucleus"/>
    <property type="evidence" value="ECO:0007669"/>
    <property type="project" value="UniProtKB-SubCell"/>
</dbReference>
<dbReference type="AlphaFoldDB" id="A0A9C7Q244"/>
<feature type="domain" description="RRM" evidence="8">
    <location>
        <begin position="362"/>
        <end position="467"/>
    </location>
</feature>
<dbReference type="InterPro" id="IPR051945">
    <property type="entry name" value="RRM_MRD1_RNA_proc_ribogen"/>
</dbReference>
<organism evidence="9 10">
    <name type="scientific">Galdieria partita</name>
    <dbReference type="NCBI Taxonomy" id="83374"/>
    <lineage>
        <taxon>Eukaryota</taxon>
        <taxon>Rhodophyta</taxon>
        <taxon>Bangiophyceae</taxon>
        <taxon>Galdieriales</taxon>
        <taxon>Galdieriaceae</taxon>
        <taxon>Galdieria</taxon>
    </lineage>
</organism>
<reference evidence="9" key="1">
    <citation type="journal article" date="2022" name="Proc. Natl. Acad. Sci. U.S.A.">
        <title>Life cycle and functional genomics of the unicellular red alga Galdieria for elucidating algal and plant evolution and industrial use.</title>
        <authorList>
            <person name="Hirooka S."/>
            <person name="Itabashi T."/>
            <person name="Ichinose T.M."/>
            <person name="Onuma R."/>
            <person name="Fujiwara T."/>
            <person name="Yamashita S."/>
            <person name="Jong L.W."/>
            <person name="Tomita R."/>
            <person name="Iwane A.H."/>
            <person name="Miyagishima S.Y."/>
        </authorList>
    </citation>
    <scope>NUCLEOTIDE SEQUENCE</scope>
    <source>
        <strain evidence="9">NBRC 102759</strain>
    </source>
</reference>
<dbReference type="GO" id="GO:0003729">
    <property type="term" value="F:mRNA binding"/>
    <property type="evidence" value="ECO:0007669"/>
    <property type="project" value="TreeGrafter"/>
</dbReference>
<protein>
    <recommendedName>
        <fullName evidence="8">RRM domain-containing protein</fullName>
    </recommendedName>
</protein>
<evidence type="ECO:0000256" key="2">
    <source>
        <dbReference type="ARBA" id="ARBA00022737"/>
    </source>
</evidence>
<feature type="compositionally biased region" description="Basic and acidic residues" evidence="7">
    <location>
        <begin position="653"/>
        <end position="677"/>
    </location>
</feature>
<evidence type="ECO:0000256" key="4">
    <source>
        <dbReference type="ARBA" id="ARBA00023242"/>
    </source>
</evidence>
<comment type="subcellular location">
    <subcellularLocation>
        <location evidence="1">Nucleus</location>
    </subcellularLocation>
</comment>
<evidence type="ECO:0000313" key="10">
    <source>
        <dbReference type="Proteomes" id="UP001061958"/>
    </source>
</evidence>
<dbReference type="Proteomes" id="UP001061958">
    <property type="component" value="Unassembled WGS sequence"/>
</dbReference>
<keyword evidence="4" id="KW-0539">Nucleus</keyword>
<name>A0A9C7Q244_9RHOD</name>
<evidence type="ECO:0000256" key="7">
    <source>
        <dbReference type="SAM" id="MobiDB-lite"/>
    </source>
</evidence>
<evidence type="ECO:0000256" key="6">
    <source>
        <dbReference type="SAM" id="Coils"/>
    </source>
</evidence>
<feature type="domain" description="RRM" evidence="8">
    <location>
        <begin position="27"/>
        <end position="105"/>
    </location>
</feature>
<feature type="domain" description="RRM" evidence="8">
    <location>
        <begin position="532"/>
        <end position="640"/>
    </location>
</feature>
<dbReference type="Gene3D" id="3.30.70.330">
    <property type="match status" value="4"/>
</dbReference>
<evidence type="ECO:0000313" key="9">
    <source>
        <dbReference type="EMBL" id="GJQ14645.1"/>
    </source>
</evidence>
<evidence type="ECO:0000259" key="8">
    <source>
        <dbReference type="PROSITE" id="PS50102"/>
    </source>
</evidence>
<keyword evidence="3 5" id="KW-0694">RNA-binding</keyword>
<feature type="domain" description="RRM" evidence="8">
    <location>
        <begin position="234"/>
        <end position="313"/>
    </location>
</feature>
<dbReference type="SMART" id="SM00360">
    <property type="entry name" value="RRM"/>
    <property type="match status" value="4"/>
</dbReference>
<dbReference type="PANTHER" id="PTHR48039">
    <property type="entry name" value="RNA-BINDING MOTIF PROTEIN 14B"/>
    <property type="match status" value="1"/>
</dbReference>
<evidence type="ECO:0000256" key="5">
    <source>
        <dbReference type="PROSITE-ProRule" id="PRU00176"/>
    </source>
</evidence>
<keyword evidence="10" id="KW-1185">Reference proteome</keyword>
<feature type="compositionally biased region" description="Basic residues" evidence="7">
    <location>
        <begin position="687"/>
        <end position="702"/>
    </location>
</feature>
<dbReference type="InterPro" id="IPR035979">
    <property type="entry name" value="RBD_domain_sf"/>
</dbReference>
<dbReference type="Pfam" id="PF00076">
    <property type="entry name" value="RRM_1"/>
    <property type="match status" value="3"/>
</dbReference>